<dbReference type="InterPro" id="IPR027417">
    <property type="entry name" value="P-loop_NTPase"/>
</dbReference>
<dbReference type="SUPFAM" id="SSF52540">
    <property type="entry name" value="P-loop containing nucleoside triphosphate hydrolases"/>
    <property type="match status" value="1"/>
</dbReference>
<gene>
    <name evidence="3" type="ORF">OBBRIDRAFT_756015</name>
</gene>
<dbReference type="OrthoDB" id="8954335at2759"/>
<reference evidence="3 4" key="1">
    <citation type="submission" date="2016-07" db="EMBL/GenBank/DDBJ databases">
        <title>Draft genome of the white-rot fungus Obba rivulosa 3A-2.</title>
        <authorList>
            <consortium name="DOE Joint Genome Institute"/>
            <person name="Miettinen O."/>
            <person name="Riley R."/>
            <person name="Acob R."/>
            <person name="Barry K."/>
            <person name="Cullen D."/>
            <person name="De Vries R."/>
            <person name="Hainaut M."/>
            <person name="Hatakka A."/>
            <person name="Henrissat B."/>
            <person name="Hilden K."/>
            <person name="Kuo R."/>
            <person name="Labutti K."/>
            <person name="Lipzen A."/>
            <person name="Makela M.R."/>
            <person name="Sandor L."/>
            <person name="Spatafora J.W."/>
            <person name="Grigoriev I.V."/>
            <person name="Hibbett D.S."/>
        </authorList>
    </citation>
    <scope>NUCLEOTIDE SEQUENCE [LARGE SCALE GENOMIC DNA]</scope>
    <source>
        <strain evidence="3 4">3A-2</strain>
    </source>
</reference>
<dbReference type="GO" id="GO:0005525">
    <property type="term" value="F:GTP binding"/>
    <property type="evidence" value="ECO:0007669"/>
    <property type="project" value="InterPro"/>
</dbReference>
<dbReference type="Proteomes" id="UP000250043">
    <property type="component" value="Unassembled WGS sequence"/>
</dbReference>
<feature type="region of interest" description="Disordered" evidence="1">
    <location>
        <begin position="258"/>
        <end position="283"/>
    </location>
</feature>
<evidence type="ECO:0000256" key="1">
    <source>
        <dbReference type="SAM" id="MobiDB-lite"/>
    </source>
</evidence>
<name>A0A8E2ARX0_9APHY</name>
<evidence type="ECO:0000313" key="3">
    <source>
        <dbReference type="EMBL" id="OCH89851.1"/>
    </source>
</evidence>
<dbReference type="InterPro" id="IPR006073">
    <property type="entry name" value="GTP-bd"/>
</dbReference>
<evidence type="ECO:0000259" key="2">
    <source>
        <dbReference type="Pfam" id="PF01926"/>
    </source>
</evidence>
<dbReference type="AlphaFoldDB" id="A0A8E2ARX0"/>
<dbReference type="Gene3D" id="3.40.50.300">
    <property type="entry name" value="P-loop containing nucleotide triphosphate hydrolases"/>
    <property type="match status" value="1"/>
</dbReference>
<protein>
    <recommendedName>
        <fullName evidence="2">G domain-containing protein</fullName>
    </recommendedName>
</protein>
<evidence type="ECO:0000313" key="4">
    <source>
        <dbReference type="Proteomes" id="UP000250043"/>
    </source>
</evidence>
<dbReference type="Pfam" id="PF01926">
    <property type="entry name" value="MMR_HSR1"/>
    <property type="match status" value="1"/>
</dbReference>
<organism evidence="3 4">
    <name type="scientific">Obba rivulosa</name>
    <dbReference type="NCBI Taxonomy" id="1052685"/>
    <lineage>
        <taxon>Eukaryota</taxon>
        <taxon>Fungi</taxon>
        <taxon>Dikarya</taxon>
        <taxon>Basidiomycota</taxon>
        <taxon>Agaricomycotina</taxon>
        <taxon>Agaricomycetes</taxon>
        <taxon>Polyporales</taxon>
        <taxon>Gelatoporiaceae</taxon>
        <taxon>Obba</taxon>
    </lineage>
</organism>
<proteinExistence type="predicted"/>
<sequence length="336" mass="37626">MGASGTGKSTFINLVSNSSLAVGTTLDSCTAEVQASQTFELDGRRVKLVDTPGFDDSEKSDVEIFNQIAEFLSSTYKDGRKLHGVLYLHRISDVRVGGVARRNFTMFYKLCGIDAMPNVIIATTRWNEVDAFTGLRREVELRTKDIFFKPAIDGGAKLLRHDSDLASAQDIVRQLLKNTPKPLLVQVEIVDNNKAPSDTAAGMELQRDIREQMEKQDKKMQELREELEEANREHDAELRVELEEGLDELRTTLKRLQDEAKSLTLPPRSATMPPPPRPSTAQPLRAHTLPSFLEAPRRAESPTLASALPQDTQVVQKGAGRWATFRATLFRWRTHS</sequence>
<feature type="domain" description="G" evidence="2">
    <location>
        <begin position="1"/>
        <end position="61"/>
    </location>
</feature>
<feature type="region of interest" description="Disordered" evidence="1">
    <location>
        <begin position="214"/>
        <end position="235"/>
    </location>
</feature>
<keyword evidence="4" id="KW-1185">Reference proteome</keyword>
<dbReference type="EMBL" id="KV722418">
    <property type="protein sequence ID" value="OCH89851.1"/>
    <property type="molecule type" value="Genomic_DNA"/>
</dbReference>
<accession>A0A8E2ARX0</accession>